<dbReference type="FunFam" id="3.40.50.300:FF:000221">
    <property type="entry name" value="Multidrug ABC transporter ATP-binding protein"/>
    <property type="match status" value="1"/>
</dbReference>
<reference evidence="16 17" key="1">
    <citation type="submission" date="2015-06" db="EMBL/GenBank/DDBJ databases">
        <title>Draft genome assembly of filamentous brackish cyanobacterium Limnoraphis robusta strain CS-951.</title>
        <authorList>
            <person name="Willis A."/>
            <person name="Parks M."/>
            <person name="Burford M.A."/>
        </authorList>
    </citation>
    <scope>NUCLEOTIDE SEQUENCE [LARGE SCALE GENOMIC DNA]</scope>
    <source>
        <strain evidence="16 17">CS-951</strain>
    </source>
</reference>
<dbReference type="PROSITE" id="PS50990">
    <property type="entry name" value="PEPTIDASE_C39"/>
    <property type="match status" value="1"/>
</dbReference>
<evidence type="ECO:0000259" key="15">
    <source>
        <dbReference type="PROSITE" id="PS50990"/>
    </source>
</evidence>
<gene>
    <name evidence="16" type="ORF">WN50_07705</name>
</gene>
<evidence type="ECO:0000256" key="2">
    <source>
        <dbReference type="ARBA" id="ARBA00022448"/>
    </source>
</evidence>
<evidence type="ECO:0000256" key="3">
    <source>
        <dbReference type="ARBA" id="ARBA00022475"/>
    </source>
</evidence>
<dbReference type="PANTHER" id="PTHR43394:SF1">
    <property type="entry name" value="ATP-BINDING CASSETTE SUB-FAMILY B MEMBER 10, MITOCHONDRIAL"/>
    <property type="match status" value="1"/>
</dbReference>
<dbReference type="PROSITE" id="PS50893">
    <property type="entry name" value="ABC_TRANSPORTER_2"/>
    <property type="match status" value="1"/>
</dbReference>
<proteinExistence type="predicted"/>
<evidence type="ECO:0000256" key="11">
    <source>
        <dbReference type="SAM" id="Phobius"/>
    </source>
</evidence>
<accession>A0A0F5YID0</accession>
<dbReference type="Gene3D" id="1.20.1560.10">
    <property type="entry name" value="ABC transporter type 1, transmembrane domain"/>
    <property type="match status" value="1"/>
</dbReference>
<dbReference type="CDD" id="cd18782">
    <property type="entry name" value="ABC_6TM_PrtD_LapB_HlyB_like"/>
    <property type="match status" value="1"/>
</dbReference>
<comment type="caution">
    <text evidence="16">The sequence shown here is derived from an EMBL/GenBank/DDBJ whole genome shotgun (WGS) entry which is preliminary data.</text>
</comment>
<keyword evidence="2" id="KW-0813">Transport</keyword>
<dbReference type="SUPFAM" id="SSF52540">
    <property type="entry name" value="P-loop containing nucleoside triphosphate hydrolases"/>
    <property type="match status" value="1"/>
</dbReference>
<feature type="transmembrane region" description="Helical" evidence="11">
    <location>
        <begin position="552"/>
        <end position="573"/>
    </location>
</feature>
<dbReference type="Gene3D" id="3.90.70.10">
    <property type="entry name" value="Cysteine proteinases"/>
    <property type="match status" value="1"/>
</dbReference>
<evidence type="ECO:0000259" key="12">
    <source>
        <dbReference type="PROSITE" id="PS50042"/>
    </source>
</evidence>
<evidence type="ECO:0000256" key="9">
    <source>
        <dbReference type="ARBA" id="ARBA00022989"/>
    </source>
</evidence>
<organism evidence="16 17">
    <name type="scientific">Limnoraphis robusta CS-951</name>
    <dbReference type="NCBI Taxonomy" id="1637645"/>
    <lineage>
        <taxon>Bacteria</taxon>
        <taxon>Bacillati</taxon>
        <taxon>Cyanobacteriota</taxon>
        <taxon>Cyanophyceae</taxon>
        <taxon>Oscillatoriophycideae</taxon>
        <taxon>Oscillatoriales</taxon>
        <taxon>Sirenicapillariaceae</taxon>
        <taxon>Limnoraphis</taxon>
    </lineage>
</organism>
<dbReference type="InterPro" id="IPR003593">
    <property type="entry name" value="AAA+_ATPase"/>
</dbReference>
<dbReference type="InterPro" id="IPR039421">
    <property type="entry name" value="Type_1_exporter"/>
</dbReference>
<protein>
    <submittedName>
        <fullName evidence="16">Peptidase C39</fullName>
    </submittedName>
</protein>
<evidence type="ECO:0000259" key="13">
    <source>
        <dbReference type="PROSITE" id="PS50893"/>
    </source>
</evidence>
<keyword evidence="10 11" id="KW-0472">Membrane</keyword>
<dbReference type="Pfam" id="PF00664">
    <property type="entry name" value="ABC_membrane"/>
    <property type="match status" value="1"/>
</dbReference>
<evidence type="ECO:0000256" key="8">
    <source>
        <dbReference type="ARBA" id="ARBA00022840"/>
    </source>
</evidence>
<feature type="transmembrane region" description="Helical" evidence="11">
    <location>
        <begin position="671"/>
        <end position="689"/>
    </location>
</feature>
<dbReference type="InterPro" id="IPR010132">
    <property type="entry name" value="ATPase_T1SS_HlyB"/>
</dbReference>
<dbReference type="PROSITE" id="PS00211">
    <property type="entry name" value="ABC_TRANSPORTER_1"/>
    <property type="match status" value="1"/>
</dbReference>
<dbReference type="GO" id="GO:0030256">
    <property type="term" value="C:type I protein secretion system complex"/>
    <property type="evidence" value="ECO:0007669"/>
    <property type="project" value="InterPro"/>
</dbReference>
<feature type="domain" description="Cyclic nucleotide-binding" evidence="12">
    <location>
        <begin position="20"/>
        <end position="123"/>
    </location>
</feature>
<dbReference type="GO" id="GO:0005886">
    <property type="term" value="C:plasma membrane"/>
    <property type="evidence" value="ECO:0007669"/>
    <property type="project" value="UniProtKB-SubCell"/>
</dbReference>
<keyword evidence="7" id="KW-0788">Thiol protease</keyword>
<keyword evidence="9 11" id="KW-1133">Transmembrane helix</keyword>
<dbReference type="InterPro" id="IPR000595">
    <property type="entry name" value="cNMP-bd_dom"/>
</dbReference>
<feature type="domain" description="Peptidase C39" evidence="15">
    <location>
        <begin position="291"/>
        <end position="413"/>
    </location>
</feature>
<dbReference type="PATRIC" id="fig|1637645.4.peg.6618"/>
<dbReference type="SUPFAM" id="SSF90123">
    <property type="entry name" value="ABC transporter transmembrane region"/>
    <property type="match status" value="1"/>
</dbReference>
<keyword evidence="8" id="KW-0067">ATP-binding</keyword>
<dbReference type="AlphaFoldDB" id="A0A0F5YID0"/>
<dbReference type="InterPro" id="IPR027417">
    <property type="entry name" value="P-loop_NTPase"/>
</dbReference>
<dbReference type="SUPFAM" id="SSF51206">
    <property type="entry name" value="cAMP-binding domain-like"/>
    <property type="match status" value="1"/>
</dbReference>
<dbReference type="Pfam" id="PF00027">
    <property type="entry name" value="cNMP_binding"/>
    <property type="match status" value="1"/>
</dbReference>
<dbReference type="EMBL" id="LATL02000337">
    <property type="protein sequence ID" value="KKD38654.1"/>
    <property type="molecule type" value="Genomic_DNA"/>
</dbReference>
<dbReference type="InterPro" id="IPR036640">
    <property type="entry name" value="ABC1_TM_sf"/>
</dbReference>
<evidence type="ECO:0000259" key="14">
    <source>
        <dbReference type="PROSITE" id="PS50929"/>
    </source>
</evidence>
<evidence type="ECO:0000256" key="6">
    <source>
        <dbReference type="ARBA" id="ARBA00022801"/>
    </source>
</evidence>
<dbReference type="GO" id="GO:0030253">
    <property type="term" value="P:protein secretion by the type I secretion system"/>
    <property type="evidence" value="ECO:0007669"/>
    <property type="project" value="InterPro"/>
</dbReference>
<dbReference type="GO" id="GO:0008234">
    <property type="term" value="F:cysteine-type peptidase activity"/>
    <property type="evidence" value="ECO:0007669"/>
    <property type="project" value="UniProtKB-KW"/>
</dbReference>
<dbReference type="Gene3D" id="3.40.50.300">
    <property type="entry name" value="P-loop containing nucleotide triphosphate hydrolases"/>
    <property type="match status" value="1"/>
</dbReference>
<dbReference type="CDD" id="cd00038">
    <property type="entry name" value="CAP_ED"/>
    <property type="match status" value="1"/>
</dbReference>
<keyword evidence="3" id="KW-1003">Cell membrane</keyword>
<dbReference type="InterPro" id="IPR014710">
    <property type="entry name" value="RmlC-like_jellyroll"/>
</dbReference>
<feature type="domain" description="ABC transmembrane type-1" evidence="14">
    <location>
        <begin position="445"/>
        <end position="724"/>
    </location>
</feature>
<dbReference type="PROSITE" id="PS50042">
    <property type="entry name" value="CNMP_BINDING_3"/>
    <property type="match status" value="1"/>
</dbReference>
<evidence type="ECO:0000256" key="7">
    <source>
        <dbReference type="ARBA" id="ARBA00022807"/>
    </source>
</evidence>
<dbReference type="InterPro" id="IPR018490">
    <property type="entry name" value="cNMP-bd_dom_sf"/>
</dbReference>
<evidence type="ECO:0000313" key="17">
    <source>
        <dbReference type="Proteomes" id="UP000033607"/>
    </source>
</evidence>
<feature type="transmembrane region" description="Helical" evidence="11">
    <location>
        <begin position="579"/>
        <end position="603"/>
    </location>
</feature>
<dbReference type="InterPro" id="IPR003439">
    <property type="entry name" value="ABC_transporter-like_ATP-bd"/>
</dbReference>
<feature type="transmembrane region" description="Helical" evidence="11">
    <location>
        <begin position="479"/>
        <end position="505"/>
    </location>
</feature>
<dbReference type="OrthoDB" id="516912at2"/>
<dbReference type="GO" id="GO:0005524">
    <property type="term" value="F:ATP binding"/>
    <property type="evidence" value="ECO:0007669"/>
    <property type="project" value="UniProtKB-KW"/>
</dbReference>
<dbReference type="Proteomes" id="UP000033607">
    <property type="component" value="Unassembled WGS sequence"/>
</dbReference>
<feature type="transmembrane region" description="Helical" evidence="11">
    <location>
        <begin position="441"/>
        <end position="467"/>
    </location>
</feature>
<dbReference type="GO" id="GO:0006508">
    <property type="term" value="P:proteolysis"/>
    <property type="evidence" value="ECO:0007669"/>
    <property type="project" value="InterPro"/>
</dbReference>
<name>A0A0F5YID0_9CYAN</name>
<evidence type="ECO:0000256" key="4">
    <source>
        <dbReference type="ARBA" id="ARBA00022692"/>
    </source>
</evidence>
<dbReference type="GO" id="GO:0016887">
    <property type="term" value="F:ATP hydrolysis activity"/>
    <property type="evidence" value="ECO:0007669"/>
    <property type="project" value="InterPro"/>
</dbReference>
<evidence type="ECO:0000256" key="1">
    <source>
        <dbReference type="ARBA" id="ARBA00004651"/>
    </source>
</evidence>
<evidence type="ECO:0000313" key="16">
    <source>
        <dbReference type="EMBL" id="KKD38654.1"/>
    </source>
</evidence>
<dbReference type="SMART" id="SM00382">
    <property type="entry name" value="AAA"/>
    <property type="match status" value="1"/>
</dbReference>
<evidence type="ECO:0000256" key="5">
    <source>
        <dbReference type="ARBA" id="ARBA00022741"/>
    </source>
</evidence>
<keyword evidence="7" id="KW-0645">Protease</keyword>
<dbReference type="CDD" id="cd02259">
    <property type="entry name" value="Peptidase_C39_like"/>
    <property type="match status" value="1"/>
</dbReference>
<dbReference type="NCBIfam" id="TIGR01846">
    <property type="entry name" value="type_I_sec_HlyB"/>
    <property type="match status" value="1"/>
</dbReference>
<feature type="domain" description="ABC transporter" evidence="13">
    <location>
        <begin position="759"/>
        <end position="994"/>
    </location>
</feature>
<sequence>MTTTTVSHTQIQAFLAETSPFDRLSEAALKAILPKCQLLGYRTGQPIFEREKMPTQVSIIYQGQARLLGYDLRTQRHMSLRLLGAGEIIGWPGLIRSIPCETAIASTDMICITLPAEEFLQLISREPNFGEAFRDHASISEVFELLSQEVQRRANLGGNLKELSLDVWPDAVVVNLLNGQKRVQDLASMLDPDRVWLISKGSVGELTTGNRLILEGLQGSLKIEGASGGVRLIGVRPTLSSQPEEAYAAPNGETPTIHKPLDLSEVPVAPLTPPDPELELAQASQRFPIVRGSGQIDAPLACFNMLSKYYKVNFRKDLVRRVLENQFTTVGSISLQACGAVAQMMGLNAQLAQVPAKAIGRLRAPALVSWKDSFAILYHITERELTIATPERGLKRMRPSQFAETWGEDGQVLLLQAPKVEQKEQFSFWWFWPALMEHRTVFLEVLLSSFFVQLFGLVNPLMTMIIIDKVLGQRNIDALNILGVLMLGVALFEALLSALRTYLFVDTTNRLDVKLSAEVIDHLLRLPLNYFDNRRVGDLVGRIGELANIRSFLTGTALTVVLDAVFSVVYVAMMFYLSIPMAVVALAPLPLFAGIIIINSPIIQRLLRKKAERYADSQSYLVEVLNGIQTVKAQNIELKSRWEWQGRYARFMSASFNTILTQTASSSISGFLNKLSGLALLWVGAYLVIDNQLTIGALIAFRIIAGNVTGSLLRFVSVWQSFQEVGMSVERLRDVFDSPPEVDADDRNNIPMPEVYGAVTFEEVSFRFGESGPLQVANVNLEFPAGSFVGIVGLSGSGKSTLMKLVQRLYPPLSGRIKIDGYDITKVEMYSLRRQIGVVLQDTLLFNGTVQENIALSNPEAGSDEIIRAAKIAAAHDFIMGLPNGYNTIVGERGGSLSGGQRQRIAIARTVLQNPRLLILDEATSALDYQSERLVSENLEEAFEGRTVFFITHRLPTVRNADCIIMMDQGSVVEQGSHDELMALKGRYYCLFQQQESQQ</sequence>
<dbReference type="InterPro" id="IPR017871">
    <property type="entry name" value="ABC_transporter-like_CS"/>
</dbReference>
<keyword evidence="5" id="KW-0547">Nucleotide-binding</keyword>
<dbReference type="Pfam" id="PF03412">
    <property type="entry name" value="Peptidase_C39"/>
    <property type="match status" value="1"/>
</dbReference>
<keyword evidence="6" id="KW-0378">Hydrolase</keyword>
<dbReference type="InterPro" id="IPR011527">
    <property type="entry name" value="ABC1_TM_dom"/>
</dbReference>
<dbReference type="Pfam" id="PF00005">
    <property type="entry name" value="ABC_tran"/>
    <property type="match status" value="1"/>
</dbReference>
<dbReference type="PANTHER" id="PTHR43394">
    <property type="entry name" value="ATP-DEPENDENT PERMEASE MDL1, MITOCHONDRIAL"/>
    <property type="match status" value="1"/>
</dbReference>
<dbReference type="Gene3D" id="2.60.120.10">
    <property type="entry name" value="Jelly Rolls"/>
    <property type="match status" value="1"/>
</dbReference>
<dbReference type="RefSeq" id="WP_046277945.1">
    <property type="nucleotide sequence ID" value="NZ_LATL02000337.1"/>
</dbReference>
<keyword evidence="4 11" id="KW-0812">Transmembrane</keyword>
<evidence type="ECO:0000256" key="10">
    <source>
        <dbReference type="ARBA" id="ARBA00023136"/>
    </source>
</evidence>
<comment type="subcellular location">
    <subcellularLocation>
        <location evidence="1">Cell membrane</location>
        <topology evidence="1">Multi-pass membrane protein</topology>
    </subcellularLocation>
</comment>
<dbReference type="PROSITE" id="PS50929">
    <property type="entry name" value="ABC_TM1F"/>
    <property type="match status" value="1"/>
</dbReference>
<dbReference type="GO" id="GO:0015421">
    <property type="term" value="F:ABC-type oligopeptide transporter activity"/>
    <property type="evidence" value="ECO:0007669"/>
    <property type="project" value="TreeGrafter"/>
</dbReference>
<dbReference type="InterPro" id="IPR005074">
    <property type="entry name" value="Peptidase_C39"/>
</dbReference>
<dbReference type="SMART" id="SM00100">
    <property type="entry name" value="cNMP"/>
    <property type="match status" value="1"/>
</dbReference>